<dbReference type="RefSeq" id="WP_324179941.1">
    <property type="nucleotide sequence ID" value="NZ_BAABAW010000006.1"/>
</dbReference>
<keyword evidence="2" id="KW-1185">Reference proteome</keyword>
<sequence length="134" mass="15317">MDKGYEKERFESISIKSSVAQKFKKYCKAISKSQSMTLLAMLEFFEASGLSPEERLGPNIKTLESLFKKRINAVIAIVRDIEKNQTKPTVAMMQSLFEGFETDKKPLFLEKKQIENDEDNKASQIQSNLMNKGI</sequence>
<proteinExistence type="predicted"/>
<dbReference type="InterPro" id="IPR048012">
    <property type="entry name" value="BfmA-like_N"/>
</dbReference>
<evidence type="ECO:0000313" key="2">
    <source>
        <dbReference type="Proteomes" id="UP001327027"/>
    </source>
</evidence>
<dbReference type="EMBL" id="JAYKLX010000005">
    <property type="protein sequence ID" value="MEB3345910.1"/>
    <property type="molecule type" value="Genomic_DNA"/>
</dbReference>
<dbReference type="Proteomes" id="UP001327027">
    <property type="component" value="Unassembled WGS sequence"/>
</dbReference>
<protein>
    <submittedName>
        <fullName evidence="1">BfmA/BtgA family mobilization protein</fullName>
    </submittedName>
</protein>
<gene>
    <name evidence="1" type="ORF">U6A24_10590</name>
</gene>
<dbReference type="NCBIfam" id="NF041200">
    <property type="entry name" value="mob_BfmA_Nterm"/>
    <property type="match status" value="1"/>
</dbReference>
<reference evidence="1 2" key="1">
    <citation type="journal article" date="2013" name="Int. J. Syst. Evol. Microbiol.">
        <title>Aquimarina gracilis sp. nov., isolated from the gut microflora of a mussel, Mytilus coruscus, and emended description of Aquimarina spongiae.</title>
        <authorList>
            <person name="Park S.C."/>
            <person name="Choe H.N."/>
            <person name="Baik K.S."/>
            <person name="Seong C.N."/>
        </authorList>
    </citation>
    <scope>NUCLEOTIDE SEQUENCE [LARGE SCALE GENOMIC DNA]</scope>
    <source>
        <strain evidence="1 2">PSC32</strain>
    </source>
</reference>
<name>A0ABU5ZVA9_9FLAO</name>
<organism evidence="1 2">
    <name type="scientific">Aquimarina gracilis</name>
    <dbReference type="NCBI Taxonomy" id="874422"/>
    <lineage>
        <taxon>Bacteria</taxon>
        <taxon>Pseudomonadati</taxon>
        <taxon>Bacteroidota</taxon>
        <taxon>Flavobacteriia</taxon>
        <taxon>Flavobacteriales</taxon>
        <taxon>Flavobacteriaceae</taxon>
        <taxon>Aquimarina</taxon>
    </lineage>
</organism>
<comment type="caution">
    <text evidence="1">The sequence shown here is derived from an EMBL/GenBank/DDBJ whole genome shotgun (WGS) entry which is preliminary data.</text>
</comment>
<evidence type="ECO:0000313" key="1">
    <source>
        <dbReference type="EMBL" id="MEB3345910.1"/>
    </source>
</evidence>
<accession>A0ABU5ZVA9</accession>